<evidence type="ECO:0000256" key="1">
    <source>
        <dbReference type="SAM" id="SignalP"/>
    </source>
</evidence>
<dbReference type="Proteomes" id="UP001157914">
    <property type="component" value="Unassembled WGS sequence"/>
</dbReference>
<name>A0ABY1NTH3_9HYPH</name>
<evidence type="ECO:0000259" key="2">
    <source>
        <dbReference type="SMART" id="SM00867"/>
    </source>
</evidence>
<dbReference type="PANTHER" id="PTHR34406:SF1">
    <property type="entry name" value="PROTEIN YCEI"/>
    <property type="match status" value="1"/>
</dbReference>
<accession>A0ABY1NTH3</accession>
<dbReference type="SUPFAM" id="SSF101874">
    <property type="entry name" value="YceI-like"/>
    <property type="match status" value="1"/>
</dbReference>
<evidence type="ECO:0000313" key="3">
    <source>
        <dbReference type="EMBL" id="SMP16502.1"/>
    </source>
</evidence>
<dbReference type="SMART" id="SM00867">
    <property type="entry name" value="YceI"/>
    <property type="match status" value="1"/>
</dbReference>
<dbReference type="Gene3D" id="2.40.128.110">
    <property type="entry name" value="Lipid/polyisoprenoid-binding, YceI-like"/>
    <property type="match status" value="1"/>
</dbReference>
<dbReference type="Pfam" id="PF04264">
    <property type="entry name" value="YceI"/>
    <property type="match status" value="1"/>
</dbReference>
<comment type="caution">
    <text evidence="3">The sequence shown here is derived from an EMBL/GenBank/DDBJ whole genome shotgun (WGS) entry which is preliminary data.</text>
</comment>
<dbReference type="InterPro" id="IPR007372">
    <property type="entry name" value="Lipid/polyisoprenoid-bd_YceI"/>
</dbReference>
<reference evidence="3 4" key="1">
    <citation type="submission" date="2017-05" db="EMBL/GenBank/DDBJ databases">
        <authorList>
            <person name="Varghese N."/>
            <person name="Submissions S."/>
        </authorList>
    </citation>
    <scope>NUCLEOTIDE SEQUENCE [LARGE SCALE GENOMIC DNA]</scope>
    <source>
        <strain evidence="3 4">DSM 15949</strain>
    </source>
</reference>
<sequence length="185" mass="19202">MKLTSLALSVALAAPALTTTHALAETWTVDQSSSSLGFEVQQGTGTVSGTFGTWTATIDFDPDAPETAQISARISPASATTGNAQFDGTLPNKDWFNTSAFPEAEFTATSVERVEGSSYRADGTVTIKGVSQPVTLDFTLAIDGDTAKAEGKATLNRLNYNLGSTVATNTVGEAVTVTLDLTATR</sequence>
<organism evidence="3 4">
    <name type="scientific">Roseibium denhamense</name>
    <dbReference type="NCBI Taxonomy" id="76305"/>
    <lineage>
        <taxon>Bacteria</taxon>
        <taxon>Pseudomonadati</taxon>
        <taxon>Pseudomonadota</taxon>
        <taxon>Alphaproteobacteria</taxon>
        <taxon>Hyphomicrobiales</taxon>
        <taxon>Stappiaceae</taxon>
        <taxon>Roseibium</taxon>
    </lineage>
</organism>
<dbReference type="InterPro" id="IPR036761">
    <property type="entry name" value="TTHA0802/YceI-like_sf"/>
</dbReference>
<feature type="domain" description="Lipid/polyisoprenoid-binding YceI-like" evidence="2">
    <location>
        <begin position="26"/>
        <end position="184"/>
    </location>
</feature>
<dbReference type="EMBL" id="FXTT01000002">
    <property type="protein sequence ID" value="SMP16502.1"/>
    <property type="molecule type" value="Genomic_DNA"/>
</dbReference>
<evidence type="ECO:0000313" key="4">
    <source>
        <dbReference type="Proteomes" id="UP001157914"/>
    </source>
</evidence>
<feature type="signal peptide" evidence="1">
    <location>
        <begin position="1"/>
        <end position="24"/>
    </location>
</feature>
<protein>
    <submittedName>
        <fullName evidence="3">Polyisoprenoid-binding protein YceI</fullName>
    </submittedName>
</protein>
<keyword evidence="4" id="KW-1185">Reference proteome</keyword>
<dbReference type="PANTHER" id="PTHR34406">
    <property type="entry name" value="PROTEIN YCEI"/>
    <property type="match status" value="1"/>
</dbReference>
<dbReference type="RefSeq" id="WP_155194764.1">
    <property type="nucleotide sequence ID" value="NZ_BAAAEA010000003.1"/>
</dbReference>
<keyword evidence="1" id="KW-0732">Signal</keyword>
<feature type="chain" id="PRO_5046249218" evidence="1">
    <location>
        <begin position="25"/>
        <end position="185"/>
    </location>
</feature>
<gene>
    <name evidence="3" type="ORF">SAMN06265374_1703</name>
</gene>
<proteinExistence type="predicted"/>